<evidence type="ECO:0000313" key="3">
    <source>
        <dbReference type="Proteomes" id="UP000319908"/>
    </source>
</evidence>
<dbReference type="CDD" id="cd04645">
    <property type="entry name" value="LbH_gamma_CA_like"/>
    <property type="match status" value="1"/>
</dbReference>
<dbReference type="InterPro" id="IPR047324">
    <property type="entry name" value="LbH_gamma_CA-like"/>
</dbReference>
<dbReference type="SUPFAM" id="SSF51161">
    <property type="entry name" value="Trimeric LpxA-like enzymes"/>
    <property type="match status" value="1"/>
</dbReference>
<sequence>MKPTEIEAKVNDDSSNPSPREIVVGREADLSLIDASAFVAQNATVLGEVRIGADASIWFGAVMRGDAERIEIGPRTNVQDQCVLHGDPGLPCVLGADVTIGHSAVVHGATVEDEALIGIGAIVLNGAHVGRGAIVAAGSLVTEGTVIPAGMLAVGSPAKVIKPVGESLANRCRENTQHYVRLGAKYKAKFAEQEIA</sequence>
<reference evidence="2 3" key="1">
    <citation type="journal article" date="2020" name="Antonie Van Leeuwenhoek">
        <title>Rhodopirellula heiligendammensis sp. nov., Rhodopirellula pilleata sp. nov., and Rhodopirellula solitaria sp. nov. isolated from natural or artificial marine surfaces in Northern Germany and California, USA, and emended description of the genus Rhodopirellula.</title>
        <authorList>
            <person name="Kallscheuer N."/>
            <person name="Wiegand S."/>
            <person name="Jogler M."/>
            <person name="Boedeker C."/>
            <person name="Peeters S.H."/>
            <person name="Rast P."/>
            <person name="Heuer A."/>
            <person name="Jetten M.S.M."/>
            <person name="Rohde M."/>
            <person name="Jogler C."/>
        </authorList>
    </citation>
    <scope>NUCLEOTIDE SEQUENCE [LARGE SCALE GENOMIC DNA]</scope>
    <source>
        <strain evidence="2 3">Poly21</strain>
    </source>
</reference>
<feature type="region of interest" description="Disordered" evidence="1">
    <location>
        <begin position="1"/>
        <end position="20"/>
    </location>
</feature>
<organism evidence="2 3">
    <name type="scientific">Allorhodopirellula heiligendammensis</name>
    <dbReference type="NCBI Taxonomy" id="2714739"/>
    <lineage>
        <taxon>Bacteria</taxon>
        <taxon>Pseudomonadati</taxon>
        <taxon>Planctomycetota</taxon>
        <taxon>Planctomycetia</taxon>
        <taxon>Pirellulales</taxon>
        <taxon>Pirellulaceae</taxon>
        <taxon>Allorhodopirellula</taxon>
    </lineage>
</organism>
<evidence type="ECO:0000256" key="1">
    <source>
        <dbReference type="SAM" id="MobiDB-lite"/>
    </source>
</evidence>
<keyword evidence="2" id="KW-0012">Acyltransferase</keyword>
<comment type="caution">
    <text evidence="2">The sequence shown here is derived from an EMBL/GenBank/DDBJ whole genome shotgun (WGS) entry which is preliminary data.</text>
</comment>
<dbReference type="Proteomes" id="UP000319908">
    <property type="component" value="Unassembled WGS sequence"/>
</dbReference>
<name>A0A5C6BGE9_9BACT</name>
<dbReference type="AlphaFoldDB" id="A0A5C6BGE9"/>
<evidence type="ECO:0000313" key="2">
    <source>
        <dbReference type="EMBL" id="TWU10782.1"/>
    </source>
</evidence>
<dbReference type="RefSeq" id="WP_146409165.1">
    <property type="nucleotide sequence ID" value="NZ_SJPU01000003.1"/>
</dbReference>
<dbReference type="InterPro" id="IPR011004">
    <property type="entry name" value="Trimer_LpxA-like_sf"/>
</dbReference>
<dbReference type="PANTHER" id="PTHR13061:SF29">
    <property type="entry name" value="GAMMA CARBONIC ANHYDRASE-LIKE 1, MITOCHONDRIAL-RELATED"/>
    <property type="match status" value="1"/>
</dbReference>
<dbReference type="OrthoDB" id="9803036at2"/>
<dbReference type="InterPro" id="IPR050484">
    <property type="entry name" value="Transf_Hexapept/Carb_Anhydrase"/>
</dbReference>
<protein>
    <submittedName>
        <fullName evidence="2">2,3,4,5-tetrahydropyridine-2,6-dicarboxylate N-acetyltransferase</fullName>
        <ecNumber evidence="2">2.3.1.89</ecNumber>
    </submittedName>
</protein>
<feature type="compositionally biased region" description="Basic and acidic residues" evidence="1">
    <location>
        <begin position="1"/>
        <end position="12"/>
    </location>
</feature>
<proteinExistence type="predicted"/>
<dbReference type="Gene3D" id="2.160.10.10">
    <property type="entry name" value="Hexapeptide repeat proteins"/>
    <property type="match status" value="1"/>
</dbReference>
<dbReference type="PANTHER" id="PTHR13061">
    <property type="entry name" value="DYNACTIN SUBUNIT P25"/>
    <property type="match status" value="1"/>
</dbReference>
<keyword evidence="3" id="KW-1185">Reference proteome</keyword>
<dbReference type="GO" id="GO:0047200">
    <property type="term" value="F:tetrahydrodipicolinate N-acetyltransferase activity"/>
    <property type="evidence" value="ECO:0007669"/>
    <property type="project" value="UniProtKB-EC"/>
</dbReference>
<gene>
    <name evidence="2" type="primary">dapH</name>
    <name evidence="2" type="ORF">Poly21_46880</name>
</gene>
<keyword evidence="2" id="KW-0808">Transferase</keyword>
<dbReference type="EC" id="2.3.1.89" evidence="2"/>
<dbReference type="EMBL" id="SJPU01000003">
    <property type="protein sequence ID" value="TWU10782.1"/>
    <property type="molecule type" value="Genomic_DNA"/>
</dbReference>
<accession>A0A5C6BGE9</accession>